<dbReference type="EMBL" id="JAVRQU010000013">
    <property type="protein sequence ID" value="KAK5695976.1"/>
    <property type="molecule type" value="Genomic_DNA"/>
</dbReference>
<dbReference type="InterPro" id="IPR008040">
    <property type="entry name" value="Hydant_A_N"/>
</dbReference>
<protein>
    <recommendedName>
        <fullName evidence="7">Hydantoinase/oxoprolinase</fullName>
    </recommendedName>
</protein>
<dbReference type="InterPro" id="IPR002821">
    <property type="entry name" value="Hydantoinase_A"/>
</dbReference>
<dbReference type="SUPFAM" id="SSF53067">
    <property type="entry name" value="Actin-like ATPase domain"/>
    <property type="match status" value="2"/>
</dbReference>
<dbReference type="SUPFAM" id="SSF160991">
    <property type="entry name" value="CV3147-like"/>
    <property type="match status" value="1"/>
</dbReference>
<dbReference type="Pfam" id="PF06032">
    <property type="entry name" value="S-Me-THD_N"/>
    <property type="match status" value="1"/>
</dbReference>
<dbReference type="InterPro" id="IPR043129">
    <property type="entry name" value="ATPase_NBD"/>
</dbReference>
<gene>
    <name evidence="5" type="ORF">LTR97_008396</name>
</gene>
<dbReference type="InterPro" id="IPR027479">
    <property type="entry name" value="S-Me-THD_N_sf"/>
</dbReference>
<evidence type="ECO:0000259" key="3">
    <source>
        <dbReference type="Pfam" id="PF06032"/>
    </source>
</evidence>
<dbReference type="Pfam" id="PF20906">
    <property type="entry name" value="S-Me-THD_C"/>
    <property type="match status" value="1"/>
</dbReference>
<dbReference type="PANTHER" id="PTHR11365:SF10">
    <property type="entry name" value="HYDANTOINASE_OXOPROLINASE"/>
    <property type="match status" value="1"/>
</dbReference>
<comment type="caution">
    <text evidence="5">The sequence shown here is derived from an EMBL/GenBank/DDBJ whole genome shotgun (WGS) entry which is preliminary data.</text>
</comment>
<evidence type="ECO:0000259" key="2">
    <source>
        <dbReference type="Pfam" id="PF05378"/>
    </source>
</evidence>
<dbReference type="InterPro" id="IPR024071">
    <property type="entry name" value="S-Me-THD_C_sf"/>
</dbReference>
<dbReference type="Gene3D" id="2.40.390.10">
    <property type="entry name" value="CV3147-like"/>
    <property type="match status" value="1"/>
</dbReference>
<evidence type="ECO:0000259" key="4">
    <source>
        <dbReference type="Pfam" id="PF20906"/>
    </source>
</evidence>
<reference evidence="5" key="1">
    <citation type="submission" date="2023-08" db="EMBL/GenBank/DDBJ databases">
        <title>Black Yeasts Isolated from many extreme environments.</title>
        <authorList>
            <person name="Coleine C."/>
            <person name="Stajich J.E."/>
            <person name="Selbmann L."/>
        </authorList>
    </citation>
    <scope>NUCLEOTIDE SEQUENCE</scope>
    <source>
        <strain evidence="5">CCFEE 5810</strain>
    </source>
</reference>
<evidence type="ECO:0000259" key="1">
    <source>
        <dbReference type="Pfam" id="PF01968"/>
    </source>
</evidence>
<dbReference type="InterPro" id="IPR045079">
    <property type="entry name" value="Oxoprolinase-like"/>
</dbReference>
<feature type="domain" description="S-Me-THD-like C-terminal" evidence="4">
    <location>
        <begin position="763"/>
        <end position="980"/>
    </location>
</feature>
<evidence type="ECO:0008006" key="7">
    <source>
        <dbReference type="Google" id="ProtNLM"/>
    </source>
</evidence>
<dbReference type="GO" id="GO:0016787">
    <property type="term" value="F:hydrolase activity"/>
    <property type="evidence" value="ECO:0007669"/>
    <property type="project" value="InterPro"/>
</dbReference>
<dbReference type="PANTHER" id="PTHR11365">
    <property type="entry name" value="5-OXOPROLINASE RELATED"/>
    <property type="match status" value="1"/>
</dbReference>
<dbReference type="FunFam" id="3.40.1610.10:FF:000001">
    <property type="entry name" value="Hydantoinase, putative"/>
    <property type="match status" value="1"/>
</dbReference>
<dbReference type="Gene3D" id="3.40.1610.10">
    <property type="entry name" value="CV3147-like domain"/>
    <property type="match status" value="1"/>
</dbReference>
<organism evidence="5 6">
    <name type="scientific">Elasticomyces elasticus</name>
    <dbReference type="NCBI Taxonomy" id="574655"/>
    <lineage>
        <taxon>Eukaryota</taxon>
        <taxon>Fungi</taxon>
        <taxon>Dikarya</taxon>
        <taxon>Ascomycota</taxon>
        <taxon>Pezizomycotina</taxon>
        <taxon>Dothideomycetes</taxon>
        <taxon>Dothideomycetidae</taxon>
        <taxon>Mycosphaerellales</taxon>
        <taxon>Teratosphaeriaceae</taxon>
        <taxon>Elasticomyces</taxon>
    </lineage>
</organism>
<dbReference type="InterPro" id="IPR010318">
    <property type="entry name" value="S-Me-THD_N"/>
</dbReference>
<proteinExistence type="predicted"/>
<evidence type="ECO:0000313" key="5">
    <source>
        <dbReference type="EMBL" id="KAK5695976.1"/>
    </source>
</evidence>
<sequence>MVGGTDSDSSLKSVRIGIDVGGTNTDAVAIDPSQQQHSSRGVLAHFKTPTTPDVTAGIETAVRSILQKSSIPVDRIASVTVGTTHFINAVLEQDARRLQRVAILRLSKSFLREVPPFSDWPSGLTSIIKGYVGYCDGGLHIDGSEEAPIVESQIIERCAEIKELGLTAIVVVGAFSPIDEVFRQEDRVKEIVMREVPGADVVVSHEVANIGLLERENASILNAAILRYAKKTVKGFRRAMKTLELTCPLFLTQNDGTLLDSAAAANIPIRTFSSGATNSMRGAAYLSGHTSGSAIVVDIGGTTSDIGMLLPSGLPRQASAYVTVAGVRVNYSMPHLHSIGLGGGSIVRHTDECVAVGPDSVGHYLTRDALVFGGKVMTTSDIAVAAGKVDMGDKQGVAGLELPLIERAESRIKALLEAAIDVIKTSPEPMMVLLVGGGAVLAPETLAGASQLTRPPFHDVANAVGAAISKVGGIVDVIQGVADQSVTQAVDHAKAMAIQRAVDAGAIPDSIVIAEVESLPVTYVANQLRTIVKAVGELDVNMQPIQLDDDQDDASDATGEQGKDFSVKIVDEPPVDPRTYKPTIKRIAETGIQEWQISETDIDYLADGCYVLGCAGGGSPAASRIQLRDMLRAGHKMRVIDASALAADASIYWGGHMGSPATSNERLQALETFHAFTALMEYLHHDSFDAVMGLEIGGANGLEPFLVGSSRFFDRPVIDGDWMGRAYPTYWQTTLAVHAPGELVPCAIDSGDGKTMLMTRASNDEIVDRALRASCSEMGSRVGMAAKPTTTDRVQRFGVLNTVSLAWRIGRCIAMAEATNTLSTVAEAIVHEAGGAKSAKILFRGKIVAVERRLFKGHSYGNITIAGLAPSEEESSDDPGTRLPAVVTGGTLTIPFKNENIYAEHTAHDGTKSILASVPDLIAVLDTGSGRSLGVPEFRYGFRVTVLGITCSPRWTETPAGLAIGGPGAFGYDDVVYKPLGQYVEPKSVIQEYAGL</sequence>
<feature type="domain" description="S-Me-THD N-terminal" evidence="3">
    <location>
        <begin position="600"/>
        <end position="759"/>
    </location>
</feature>
<feature type="domain" description="Hydantoinase A/oxoprolinase" evidence="1">
    <location>
        <begin position="215"/>
        <end position="391"/>
    </location>
</feature>
<dbReference type="Proteomes" id="UP001310594">
    <property type="component" value="Unassembled WGS sequence"/>
</dbReference>
<dbReference type="AlphaFoldDB" id="A0AAN7VP09"/>
<dbReference type="InterPro" id="IPR048350">
    <property type="entry name" value="S-Me-THD-like_C"/>
</dbReference>
<accession>A0AAN7VP09</accession>
<name>A0AAN7VP09_9PEZI</name>
<dbReference type="Gene3D" id="3.30.420.40">
    <property type="match status" value="1"/>
</dbReference>
<feature type="domain" description="Hydantoinase/oxoprolinase N-terminal" evidence="2">
    <location>
        <begin position="15"/>
        <end position="195"/>
    </location>
</feature>
<dbReference type="Pfam" id="PF01968">
    <property type="entry name" value="Hydantoinase_A"/>
    <property type="match status" value="1"/>
</dbReference>
<evidence type="ECO:0000313" key="6">
    <source>
        <dbReference type="Proteomes" id="UP001310594"/>
    </source>
</evidence>
<dbReference type="Pfam" id="PF05378">
    <property type="entry name" value="Hydant_A_N"/>
    <property type="match status" value="1"/>
</dbReference>